<dbReference type="NCBIfam" id="TIGR01484">
    <property type="entry name" value="HAD-SF-IIB"/>
    <property type="match status" value="1"/>
</dbReference>
<dbReference type="Gene3D" id="3.40.50.1000">
    <property type="entry name" value="HAD superfamily/HAD-like"/>
    <property type="match status" value="2"/>
</dbReference>
<dbReference type="SUPFAM" id="SSF56784">
    <property type="entry name" value="HAD-like"/>
    <property type="match status" value="1"/>
</dbReference>
<dbReference type="Gene3D" id="3.30.1240.10">
    <property type="match status" value="1"/>
</dbReference>
<dbReference type="InterPro" id="IPR006379">
    <property type="entry name" value="HAD-SF_hydro_IIB"/>
</dbReference>
<dbReference type="EC" id="3.1.3.-" evidence="2"/>
<keyword evidence="2" id="KW-0378">Hydrolase</keyword>
<dbReference type="InterPro" id="IPR036412">
    <property type="entry name" value="HAD-like_sf"/>
</dbReference>
<dbReference type="RefSeq" id="WP_377137496.1">
    <property type="nucleotide sequence ID" value="NZ_JBHSFI010000005.1"/>
</dbReference>
<accession>A0ABV9HLE8</accession>
<keyword evidence="3" id="KW-1185">Reference proteome</keyword>
<name>A0ABV9HLE8_9MICO</name>
<protein>
    <submittedName>
        <fullName evidence="2">HAD family hydrolase</fullName>
        <ecNumber evidence="2">3.1.3.-</ecNumber>
    </submittedName>
</protein>
<feature type="region of interest" description="Disordered" evidence="1">
    <location>
        <begin position="351"/>
        <end position="376"/>
    </location>
</feature>
<gene>
    <name evidence="2" type="ORF">ACFO6V_17810</name>
</gene>
<dbReference type="PROSITE" id="PS01229">
    <property type="entry name" value="COF_2"/>
    <property type="match status" value="1"/>
</dbReference>
<sequence>MTTHLSSTRTTVRRLVALDIDGTIVDSESRVPPGTVEALDLVRAAGHEIVPATGRSLAGLLPIATRLGLTTGWSVCSNGAVTVHLNRTAPSGYDVVETRTFDATPVIRRALDVAPNVRVAVEDVGWGWRTGSQFEPGELNGRQKTVPLADLMAEPATRVALVAPGICRYTDVLRAVGITVAPQGPDWLDVTAPGVNKAVALDVVRTHLGISADRTVAVGDGINDLDMLAWAARSVAMGQAPAIVRSAAVQTTGTIDQAGVLPVLASLIPAVDRVISQLAAQIATAEQTAAGPVVLRVWHGVGPQLACCEVWTLQTGRWVRHAPIPSGIGTTMRAIEAATLEAGLAYPRGDEGRRRAQWRSVTGDGPPGFELPLSDL</sequence>
<dbReference type="Pfam" id="PF08282">
    <property type="entry name" value="Hydrolase_3"/>
    <property type="match status" value="2"/>
</dbReference>
<evidence type="ECO:0000313" key="2">
    <source>
        <dbReference type="EMBL" id="MFC4630109.1"/>
    </source>
</evidence>
<dbReference type="PANTHER" id="PTHR10000">
    <property type="entry name" value="PHOSPHOSERINE PHOSPHATASE"/>
    <property type="match status" value="1"/>
</dbReference>
<proteinExistence type="predicted"/>
<organism evidence="2 3">
    <name type="scientific">Promicromonospora alba</name>
    <dbReference type="NCBI Taxonomy" id="1616110"/>
    <lineage>
        <taxon>Bacteria</taxon>
        <taxon>Bacillati</taxon>
        <taxon>Actinomycetota</taxon>
        <taxon>Actinomycetes</taxon>
        <taxon>Micrococcales</taxon>
        <taxon>Promicromonosporaceae</taxon>
        <taxon>Promicromonospora</taxon>
    </lineage>
</organism>
<evidence type="ECO:0000256" key="1">
    <source>
        <dbReference type="SAM" id="MobiDB-lite"/>
    </source>
</evidence>
<dbReference type="GO" id="GO:0016787">
    <property type="term" value="F:hydrolase activity"/>
    <property type="evidence" value="ECO:0007669"/>
    <property type="project" value="UniProtKB-KW"/>
</dbReference>
<dbReference type="Proteomes" id="UP001596011">
    <property type="component" value="Unassembled WGS sequence"/>
</dbReference>
<evidence type="ECO:0000313" key="3">
    <source>
        <dbReference type="Proteomes" id="UP001596011"/>
    </source>
</evidence>
<dbReference type="EMBL" id="JBHSFI010000005">
    <property type="protein sequence ID" value="MFC4630109.1"/>
    <property type="molecule type" value="Genomic_DNA"/>
</dbReference>
<dbReference type="PANTHER" id="PTHR10000:SF8">
    <property type="entry name" value="HAD SUPERFAMILY HYDROLASE-LIKE, TYPE 3"/>
    <property type="match status" value="1"/>
</dbReference>
<reference evidence="3" key="1">
    <citation type="journal article" date="2019" name="Int. J. Syst. Evol. Microbiol.">
        <title>The Global Catalogue of Microorganisms (GCM) 10K type strain sequencing project: providing services to taxonomists for standard genome sequencing and annotation.</title>
        <authorList>
            <consortium name="The Broad Institute Genomics Platform"/>
            <consortium name="The Broad Institute Genome Sequencing Center for Infectious Disease"/>
            <person name="Wu L."/>
            <person name="Ma J."/>
        </authorList>
    </citation>
    <scope>NUCLEOTIDE SEQUENCE [LARGE SCALE GENOMIC DNA]</scope>
    <source>
        <strain evidence="3">CCUG 42722</strain>
    </source>
</reference>
<dbReference type="InterPro" id="IPR023214">
    <property type="entry name" value="HAD_sf"/>
</dbReference>
<comment type="caution">
    <text evidence="2">The sequence shown here is derived from an EMBL/GenBank/DDBJ whole genome shotgun (WGS) entry which is preliminary data.</text>
</comment>